<dbReference type="GO" id="GO:0005886">
    <property type="term" value="C:plasma membrane"/>
    <property type="evidence" value="ECO:0007669"/>
    <property type="project" value="UniProtKB-SubCell"/>
</dbReference>
<dbReference type="PANTHER" id="PTHR30250:SF11">
    <property type="entry name" value="O-ANTIGEN TRANSPORTER-RELATED"/>
    <property type="match status" value="1"/>
</dbReference>
<reference evidence="7" key="1">
    <citation type="submission" date="2020-02" db="EMBL/GenBank/DDBJ databases">
        <authorList>
            <person name="Meier V. D."/>
        </authorList>
    </citation>
    <scope>NUCLEOTIDE SEQUENCE</scope>
    <source>
        <strain evidence="7">AVDCRST_MAG38</strain>
    </source>
</reference>
<organism evidence="7">
    <name type="scientific">uncultured Solirubrobacteraceae bacterium</name>
    <dbReference type="NCBI Taxonomy" id="1162706"/>
    <lineage>
        <taxon>Bacteria</taxon>
        <taxon>Bacillati</taxon>
        <taxon>Actinomycetota</taxon>
        <taxon>Thermoleophilia</taxon>
        <taxon>Solirubrobacterales</taxon>
        <taxon>Solirubrobacteraceae</taxon>
        <taxon>environmental samples</taxon>
    </lineage>
</organism>
<proteinExistence type="predicted"/>
<feature type="transmembrane region" description="Helical" evidence="6">
    <location>
        <begin position="402"/>
        <end position="422"/>
    </location>
</feature>
<keyword evidence="5 6" id="KW-0472">Membrane</keyword>
<sequence length="445" mass="45865">MSDTRSYGRGARILSVGIATTGLVTFAYFSLAKHALDDAEYENITVLWAVLFLIISLIYRPVEQLLARSISVRRARSLDRGPAVRTALRIQAGFAALFLAVALAARRPIQDGVLAGSSFLYWVLVVAVLAYAASYFARGWLAGNAHFGSYGGLVLLEACSRCLFALAVVVGLATGQSAVAVGIAAAPLVSLVVVPLALRRRAGASAPAAAAEPGAKRSSGDLSLREGGGFAGAVLVIMAAEQALLNAPVLIVDATAANEALAGFAFTVLLITRAPLQLFQAIQTTLLPHLSGLAATEGHDSFRDALRVTLLAIAGFAALVVAALALIGPWAMELLFPPKDAAFGYDRFGLVLVGVGMGFHLAAGTLNQAALARGRARAAATAWLACGALFLLWLALSPLEDPILAVEAGYCSVTAVLALALWRIELGGRRGATGAPAPASAAAAA</sequence>
<feature type="transmembrane region" description="Helical" evidence="6">
    <location>
        <begin position="119"/>
        <end position="141"/>
    </location>
</feature>
<feature type="transmembrane region" description="Helical" evidence="6">
    <location>
        <begin position="378"/>
        <end position="396"/>
    </location>
</feature>
<accession>A0A6J4R984</accession>
<evidence type="ECO:0000256" key="3">
    <source>
        <dbReference type="ARBA" id="ARBA00022692"/>
    </source>
</evidence>
<evidence type="ECO:0000256" key="2">
    <source>
        <dbReference type="ARBA" id="ARBA00022475"/>
    </source>
</evidence>
<gene>
    <name evidence="7" type="ORF">AVDCRST_MAG38-470</name>
</gene>
<evidence type="ECO:0000256" key="1">
    <source>
        <dbReference type="ARBA" id="ARBA00004651"/>
    </source>
</evidence>
<protein>
    <submittedName>
        <fullName evidence="7">Polysaccharide biosynthesis protein</fullName>
    </submittedName>
</protein>
<keyword evidence="2" id="KW-1003">Cell membrane</keyword>
<dbReference type="PANTHER" id="PTHR30250">
    <property type="entry name" value="PST FAMILY PREDICTED COLANIC ACID TRANSPORTER"/>
    <property type="match status" value="1"/>
</dbReference>
<feature type="transmembrane region" description="Helical" evidence="6">
    <location>
        <begin position="153"/>
        <end position="173"/>
    </location>
</feature>
<feature type="non-terminal residue" evidence="7">
    <location>
        <position position="445"/>
    </location>
</feature>
<comment type="subcellular location">
    <subcellularLocation>
        <location evidence="1">Cell membrane</location>
        <topology evidence="1">Multi-pass membrane protein</topology>
    </subcellularLocation>
</comment>
<evidence type="ECO:0000256" key="6">
    <source>
        <dbReference type="SAM" id="Phobius"/>
    </source>
</evidence>
<feature type="transmembrane region" description="Helical" evidence="6">
    <location>
        <begin position="12"/>
        <end position="32"/>
    </location>
</feature>
<evidence type="ECO:0000313" key="7">
    <source>
        <dbReference type="EMBL" id="CAA9463849.1"/>
    </source>
</evidence>
<evidence type="ECO:0000256" key="5">
    <source>
        <dbReference type="ARBA" id="ARBA00023136"/>
    </source>
</evidence>
<keyword evidence="3 6" id="KW-0812">Transmembrane</keyword>
<dbReference type="InterPro" id="IPR050833">
    <property type="entry name" value="Poly_Biosynth_Transport"/>
</dbReference>
<feature type="transmembrane region" description="Helical" evidence="6">
    <location>
        <begin position="308"/>
        <end position="328"/>
    </location>
</feature>
<feature type="transmembrane region" description="Helical" evidence="6">
    <location>
        <begin position="83"/>
        <end position="104"/>
    </location>
</feature>
<dbReference type="EMBL" id="CADCVJ010000028">
    <property type="protein sequence ID" value="CAA9463849.1"/>
    <property type="molecule type" value="Genomic_DNA"/>
</dbReference>
<dbReference type="AlphaFoldDB" id="A0A6J4R984"/>
<evidence type="ECO:0000256" key="4">
    <source>
        <dbReference type="ARBA" id="ARBA00022989"/>
    </source>
</evidence>
<name>A0A6J4R984_9ACTN</name>
<feature type="transmembrane region" description="Helical" evidence="6">
    <location>
        <begin position="348"/>
        <end position="366"/>
    </location>
</feature>
<feature type="transmembrane region" description="Helical" evidence="6">
    <location>
        <begin position="44"/>
        <end position="62"/>
    </location>
</feature>
<feature type="transmembrane region" description="Helical" evidence="6">
    <location>
        <begin position="179"/>
        <end position="198"/>
    </location>
</feature>
<keyword evidence="4 6" id="KW-1133">Transmembrane helix</keyword>